<proteinExistence type="predicted"/>
<feature type="signal peptide" evidence="1">
    <location>
        <begin position="1"/>
        <end position="18"/>
    </location>
</feature>
<reference evidence="3" key="1">
    <citation type="journal article" date="2019" name="Int. J. Syst. Evol. Microbiol.">
        <title>The Global Catalogue of Microorganisms (GCM) 10K type strain sequencing project: providing services to taxonomists for standard genome sequencing and annotation.</title>
        <authorList>
            <consortium name="The Broad Institute Genomics Platform"/>
            <consortium name="The Broad Institute Genome Sequencing Center for Infectious Disease"/>
            <person name="Wu L."/>
            <person name="Ma J."/>
        </authorList>
    </citation>
    <scope>NUCLEOTIDE SEQUENCE [LARGE SCALE GENOMIC DNA]</scope>
    <source>
        <strain evidence="3">KCTC 62102</strain>
    </source>
</reference>
<keyword evidence="3" id="KW-1185">Reference proteome</keyword>
<dbReference type="Proteomes" id="UP001595445">
    <property type="component" value="Unassembled WGS sequence"/>
</dbReference>
<gene>
    <name evidence="2" type="ORF">ACFOD6_14340</name>
</gene>
<sequence>MKHLILALAVLAPFPALADYQCTAERQCGGGACEPYTGGPFLIAQSGDSFRVTADDLVMDGHFSNAGDSEEISIVLPPQNGMSGLISIFPDGGFLFTVHARGDMLVAISGEGSCTTTGG</sequence>
<protein>
    <submittedName>
        <fullName evidence="2">Uncharacterized protein</fullName>
    </submittedName>
</protein>
<dbReference type="RefSeq" id="WP_197642911.1">
    <property type="nucleotide sequence ID" value="NZ_JAEACP010000007.1"/>
</dbReference>
<feature type="chain" id="PRO_5046201723" evidence="1">
    <location>
        <begin position="19"/>
        <end position="119"/>
    </location>
</feature>
<organism evidence="2 3">
    <name type="scientific">Tabrizicola soli</name>
    <dbReference type="NCBI Taxonomy" id="2185115"/>
    <lineage>
        <taxon>Bacteria</taxon>
        <taxon>Pseudomonadati</taxon>
        <taxon>Pseudomonadota</taxon>
        <taxon>Alphaproteobacteria</taxon>
        <taxon>Rhodobacterales</taxon>
        <taxon>Paracoccaceae</taxon>
        <taxon>Tabrizicola</taxon>
    </lineage>
</organism>
<accession>A0ABV7DVS6</accession>
<evidence type="ECO:0000313" key="3">
    <source>
        <dbReference type="Proteomes" id="UP001595445"/>
    </source>
</evidence>
<dbReference type="EMBL" id="JBHRSM010000024">
    <property type="protein sequence ID" value="MFC3087228.1"/>
    <property type="molecule type" value="Genomic_DNA"/>
</dbReference>
<comment type="caution">
    <text evidence="2">The sequence shown here is derived from an EMBL/GenBank/DDBJ whole genome shotgun (WGS) entry which is preliminary data.</text>
</comment>
<evidence type="ECO:0000313" key="2">
    <source>
        <dbReference type="EMBL" id="MFC3087228.1"/>
    </source>
</evidence>
<keyword evidence="1" id="KW-0732">Signal</keyword>
<name>A0ABV7DVS6_9RHOB</name>
<evidence type="ECO:0000256" key="1">
    <source>
        <dbReference type="SAM" id="SignalP"/>
    </source>
</evidence>